<dbReference type="SMART" id="SM00345">
    <property type="entry name" value="HTH_GNTR"/>
    <property type="match status" value="1"/>
</dbReference>
<feature type="domain" description="HTH gntR-type" evidence="4">
    <location>
        <begin position="1"/>
        <end position="69"/>
    </location>
</feature>
<dbReference type="FunFam" id="1.10.10.10:FF:000079">
    <property type="entry name" value="GntR family transcriptional regulator"/>
    <property type="match status" value="1"/>
</dbReference>
<dbReference type="RefSeq" id="WP_156599393.1">
    <property type="nucleotide sequence ID" value="NZ_CACRTW010000021.1"/>
</dbReference>
<dbReference type="PANTHER" id="PTHR44846">
    <property type="entry name" value="MANNOSYL-D-GLYCERATE TRANSPORT/METABOLISM SYSTEM REPRESSOR MNGR-RELATED"/>
    <property type="match status" value="1"/>
</dbReference>
<protein>
    <submittedName>
        <fullName evidence="5">HTH-type transcriptional repressor YvoA</fullName>
    </submittedName>
</protein>
<dbReference type="GO" id="GO:0003700">
    <property type="term" value="F:DNA-binding transcription factor activity"/>
    <property type="evidence" value="ECO:0007669"/>
    <property type="project" value="InterPro"/>
</dbReference>
<evidence type="ECO:0000256" key="1">
    <source>
        <dbReference type="ARBA" id="ARBA00023015"/>
    </source>
</evidence>
<proteinExistence type="predicted"/>
<dbReference type="AlphaFoldDB" id="A0A6N3BZ91"/>
<dbReference type="EMBL" id="CACRTW010000021">
    <property type="protein sequence ID" value="VYU08464.1"/>
    <property type="molecule type" value="Genomic_DNA"/>
</dbReference>
<dbReference type="CDD" id="cd07377">
    <property type="entry name" value="WHTH_GntR"/>
    <property type="match status" value="1"/>
</dbReference>
<dbReference type="GO" id="GO:0003677">
    <property type="term" value="F:DNA binding"/>
    <property type="evidence" value="ECO:0007669"/>
    <property type="project" value="UniProtKB-KW"/>
</dbReference>
<dbReference type="PROSITE" id="PS50949">
    <property type="entry name" value="HTH_GNTR"/>
    <property type="match status" value="1"/>
</dbReference>
<name>A0A6N3BZ91_9ACTN</name>
<dbReference type="SMART" id="SM00866">
    <property type="entry name" value="UTRA"/>
    <property type="match status" value="1"/>
</dbReference>
<keyword evidence="1" id="KW-0805">Transcription regulation</keyword>
<dbReference type="InterPro" id="IPR050679">
    <property type="entry name" value="Bact_HTH_transcr_reg"/>
</dbReference>
<dbReference type="InterPro" id="IPR011663">
    <property type="entry name" value="UTRA"/>
</dbReference>
<dbReference type="Pfam" id="PF07702">
    <property type="entry name" value="UTRA"/>
    <property type="match status" value="1"/>
</dbReference>
<dbReference type="InterPro" id="IPR000524">
    <property type="entry name" value="Tscrpt_reg_HTH_GntR"/>
</dbReference>
<evidence type="ECO:0000256" key="3">
    <source>
        <dbReference type="ARBA" id="ARBA00023163"/>
    </source>
</evidence>
<sequence>MTLYDQIKDDLLAKIKNGTYAVGETIPSEMQLCDMYGVSRSTIRQAMQTLVSEGYLEKRRRRGTVVTLPKVDQAFAMRIMSFEDEMKRAGRAPRTKVLTFKRVKATTEIASKLELEPGEDVYKLVRLRYADDTPNVFVESYIPCKPYQDFDAVNFEETSLYFAMSKSGNPVERAHRHLEVSKADVTTAALLDIEEGDPLIIFQTVARDALDSPVEYSVATYRGESNSFDFEVRVSESS</sequence>
<dbReference type="InterPro" id="IPR036388">
    <property type="entry name" value="WH-like_DNA-bd_sf"/>
</dbReference>
<organism evidence="5">
    <name type="scientific">Collinsella aerofaciens</name>
    <dbReference type="NCBI Taxonomy" id="74426"/>
    <lineage>
        <taxon>Bacteria</taxon>
        <taxon>Bacillati</taxon>
        <taxon>Actinomycetota</taxon>
        <taxon>Coriobacteriia</taxon>
        <taxon>Coriobacteriales</taxon>
        <taxon>Coriobacteriaceae</taxon>
        <taxon>Collinsella</taxon>
    </lineage>
</organism>
<dbReference type="SUPFAM" id="SSF64288">
    <property type="entry name" value="Chorismate lyase-like"/>
    <property type="match status" value="1"/>
</dbReference>
<dbReference type="PANTHER" id="PTHR44846:SF1">
    <property type="entry name" value="MANNOSYL-D-GLYCERATE TRANSPORT_METABOLISM SYSTEM REPRESSOR MNGR-RELATED"/>
    <property type="match status" value="1"/>
</dbReference>
<dbReference type="Gene3D" id="3.40.1410.10">
    <property type="entry name" value="Chorismate lyase-like"/>
    <property type="match status" value="1"/>
</dbReference>
<evidence type="ECO:0000259" key="4">
    <source>
        <dbReference type="PROSITE" id="PS50949"/>
    </source>
</evidence>
<dbReference type="GO" id="GO:0045892">
    <property type="term" value="P:negative regulation of DNA-templated transcription"/>
    <property type="evidence" value="ECO:0007669"/>
    <property type="project" value="TreeGrafter"/>
</dbReference>
<reference evidence="5" key="1">
    <citation type="submission" date="2019-11" db="EMBL/GenBank/DDBJ databases">
        <authorList>
            <person name="Feng L."/>
        </authorList>
    </citation>
    <scope>NUCLEOTIDE SEQUENCE</scope>
    <source>
        <strain evidence="5">CaerofaciensLFYP39</strain>
    </source>
</reference>
<evidence type="ECO:0000256" key="2">
    <source>
        <dbReference type="ARBA" id="ARBA00023125"/>
    </source>
</evidence>
<dbReference type="Pfam" id="PF00392">
    <property type="entry name" value="GntR"/>
    <property type="match status" value="1"/>
</dbReference>
<dbReference type="InterPro" id="IPR028978">
    <property type="entry name" value="Chorismate_lyase_/UTRA_dom_sf"/>
</dbReference>
<dbReference type="Gene3D" id="1.10.10.10">
    <property type="entry name" value="Winged helix-like DNA-binding domain superfamily/Winged helix DNA-binding domain"/>
    <property type="match status" value="1"/>
</dbReference>
<gene>
    <name evidence="5" type="primary">yvoA_2</name>
    <name evidence="5" type="ORF">CALFYP39_01384</name>
</gene>
<keyword evidence="3" id="KW-0804">Transcription</keyword>
<keyword evidence="2" id="KW-0238">DNA-binding</keyword>
<dbReference type="InterPro" id="IPR036390">
    <property type="entry name" value="WH_DNA-bd_sf"/>
</dbReference>
<dbReference type="SUPFAM" id="SSF46785">
    <property type="entry name" value="Winged helix' DNA-binding domain"/>
    <property type="match status" value="1"/>
</dbReference>
<evidence type="ECO:0000313" key="5">
    <source>
        <dbReference type="EMBL" id="VYU08464.1"/>
    </source>
</evidence>
<accession>A0A6N3BZ91</accession>
<dbReference type="PRINTS" id="PR00035">
    <property type="entry name" value="HTHGNTR"/>
</dbReference>